<dbReference type="EMBL" id="JAKELL010000014">
    <property type="protein sequence ID" value="KAH8994458.1"/>
    <property type="molecule type" value="Genomic_DNA"/>
</dbReference>
<dbReference type="GO" id="GO:0036503">
    <property type="term" value="P:ERAD pathway"/>
    <property type="evidence" value="ECO:0007669"/>
    <property type="project" value="TreeGrafter"/>
</dbReference>
<dbReference type="SUPFAM" id="SSF81901">
    <property type="entry name" value="HCP-like"/>
    <property type="match status" value="3"/>
</dbReference>
<feature type="signal peptide" evidence="4">
    <location>
        <begin position="1"/>
        <end position="26"/>
    </location>
</feature>
<evidence type="ECO:0000313" key="5">
    <source>
        <dbReference type="EMBL" id="KAH8994458.1"/>
    </source>
</evidence>
<keyword evidence="3" id="KW-0812">Transmembrane</keyword>
<proteinExistence type="inferred from homology"/>
<dbReference type="Proteomes" id="UP001201163">
    <property type="component" value="Unassembled WGS sequence"/>
</dbReference>
<keyword evidence="3" id="KW-0472">Membrane</keyword>
<keyword evidence="3" id="KW-1133">Transmembrane helix</keyword>
<feature type="compositionally biased region" description="Basic and acidic residues" evidence="2">
    <location>
        <begin position="884"/>
        <end position="898"/>
    </location>
</feature>
<feature type="compositionally biased region" description="Basic and acidic residues" evidence="2">
    <location>
        <begin position="906"/>
        <end position="915"/>
    </location>
</feature>
<comment type="caution">
    <text evidence="5">The sequence shown here is derived from an EMBL/GenBank/DDBJ whole genome shotgun (WGS) entry which is preliminary data.</text>
</comment>
<feature type="transmembrane region" description="Helical" evidence="3">
    <location>
        <begin position="851"/>
        <end position="870"/>
    </location>
</feature>
<feature type="region of interest" description="Disordered" evidence="2">
    <location>
        <begin position="884"/>
        <end position="915"/>
    </location>
</feature>
<organism evidence="5 6">
    <name type="scientific">Lactarius akahatsu</name>
    <dbReference type="NCBI Taxonomy" id="416441"/>
    <lineage>
        <taxon>Eukaryota</taxon>
        <taxon>Fungi</taxon>
        <taxon>Dikarya</taxon>
        <taxon>Basidiomycota</taxon>
        <taxon>Agaricomycotina</taxon>
        <taxon>Agaricomycetes</taxon>
        <taxon>Russulales</taxon>
        <taxon>Russulaceae</taxon>
        <taxon>Lactarius</taxon>
    </lineage>
</organism>
<feature type="chain" id="PRO_5041974363" description="HCP-like protein" evidence="4">
    <location>
        <begin position="27"/>
        <end position="915"/>
    </location>
</feature>
<dbReference type="InterPro" id="IPR011990">
    <property type="entry name" value="TPR-like_helical_dom_sf"/>
</dbReference>
<dbReference type="Pfam" id="PF08238">
    <property type="entry name" value="Sel1"/>
    <property type="match status" value="7"/>
</dbReference>
<keyword evidence="6" id="KW-1185">Reference proteome</keyword>
<evidence type="ECO:0000256" key="3">
    <source>
        <dbReference type="SAM" id="Phobius"/>
    </source>
</evidence>
<feature type="compositionally biased region" description="Basic and acidic residues" evidence="2">
    <location>
        <begin position="740"/>
        <end position="759"/>
    </location>
</feature>
<evidence type="ECO:0000313" key="6">
    <source>
        <dbReference type="Proteomes" id="UP001201163"/>
    </source>
</evidence>
<evidence type="ECO:0000256" key="1">
    <source>
        <dbReference type="ARBA" id="ARBA00038101"/>
    </source>
</evidence>
<dbReference type="AlphaFoldDB" id="A0AAD4LJP6"/>
<gene>
    <name evidence="5" type="ORF">EDB92DRAFT_1943785</name>
</gene>
<dbReference type="PANTHER" id="PTHR11102">
    <property type="entry name" value="SEL-1-LIKE PROTEIN"/>
    <property type="match status" value="1"/>
</dbReference>
<protein>
    <recommendedName>
        <fullName evidence="7">HCP-like protein</fullName>
    </recommendedName>
</protein>
<dbReference type="GO" id="GO:0005789">
    <property type="term" value="C:endoplasmic reticulum membrane"/>
    <property type="evidence" value="ECO:0007669"/>
    <property type="project" value="TreeGrafter"/>
</dbReference>
<keyword evidence="4" id="KW-0732">Signal</keyword>
<dbReference type="Gene3D" id="1.25.40.10">
    <property type="entry name" value="Tetratricopeptide repeat domain"/>
    <property type="match status" value="3"/>
</dbReference>
<reference evidence="5" key="1">
    <citation type="submission" date="2022-01" db="EMBL/GenBank/DDBJ databases">
        <title>Comparative genomics reveals a dynamic genome evolution in the ectomycorrhizal milk-cap (Lactarius) mushrooms.</title>
        <authorList>
            <consortium name="DOE Joint Genome Institute"/>
            <person name="Lebreton A."/>
            <person name="Tang N."/>
            <person name="Kuo A."/>
            <person name="LaButti K."/>
            <person name="Drula E."/>
            <person name="Barry K."/>
            <person name="Clum A."/>
            <person name="Lipzen A."/>
            <person name="Mousain D."/>
            <person name="Ng V."/>
            <person name="Wang R."/>
            <person name="Wang X."/>
            <person name="Dai Y."/>
            <person name="Henrissat B."/>
            <person name="Grigoriev I.V."/>
            <person name="Guerin-Laguette A."/>
            <person name="Yu F."/>
            <person name="Martin F.M."/>
        </authorList>
    </citation>
    <scope>NUCLEOTIDE SEQUENCE</scope>
    <source>
        <strain evidence="5">QP</strain>
    </source>
</reference>
<sequence length="915" mass="101573">MRWHILPCLCLVFVGSISLCGLTVRASPSEVDSANEATRAYKQALATLAALTALPSSRAFETHHPSSWSTGNPVLSSFLPNPQGQGPLGSALRIAIKLRHQSWLPRFISSRLSQESGRRRSDEELRGRAIKVMDLLQHAADLGNLDALFVLGKLSLLPPTPHFIADPVLAYKSFESHAAITGNATSQSYLAFFYATGYQNIVPVDQATAQLYYTFAAHGDDKAAQMALGYRYWTGIGVVENCDRAVEWYGAAAEQAMAQFLSGPPGGRTLPLTPTRLSDLAGGVYGPGASVASTGLNGQRPAIKAARARAAGETWEDILEYYIFNADRGETDFAFRLGKIFYHGSIYNAPGGIASGGEGVGRVPRDFERARYYFETIVRQAWPSDSGDLGKRDENGPVGLAAPAAGYLGRMFLRGEGVRVDLKLAKMWFERGAAYGDKECHNGLGIMWRDGLVDGRRDTKKSVTNFAVAAGQDLAEAQLNLGKHHYQRGDLKLASSYFEAALRHGSPFEAYYYLADLQVTQMKNMPTPLRPGACSIAAAFYKVVAERGSWDEDLIREGEDAWETGTLGGKQLALFKWWISAERGYEIGQNNLAFILDQGIMLHRTDLLPSNDTARLALTQWTRSAAQNNVDALVKVGDYYYHGLGVPDEPEHVRWEKAAGYYRSAADTQISALAMWNLGWMYEHGYGVPQDFHLAKRHYDIALETNVEAYLPVTLSLFRLHARSLWHTLTGREGGLSLWSKDDPDHEFPDQNPVRKELDEGSAGSGGPTSSESDEDLLVEDDGPWYMGKAREEFNRRMRDAAAPGDDEDPIQWARDRRNAELDRDSDIGPEDMFDAALRGGHRGNDEADEFVETMMLVVLCLIVSLLLYIRGRWVERLRREEREQRQHREVHEERDDGLFPPPGDPARDDWAVPR</sequence>
<evidence type="ECO:0008006" key="7">
    <source>
        <dbReference type="Google" id="ProtNLM"/>
    </source>
</evidence>
<feature type="region of interest" description="Disordered" evidence="2">
    <location>
        <begin position="740"/>
        <end position="782"/>
    </location>
</feature>
<comment type="similarity">
    <text evidence="1">Belongs to the sel-1 family.</text>
</comment>
<dbReference type="SMART" id="SM00671">
    <property type="entry name" value="SEL1"/>
    <property type="match status" value="7"/>
</dbReference>
<feature type="compositionally biased region" description="Acidic residues" evidence="2">
    <location>
        <begin position="772"/>
        <end position="782"/>
    </location>
</feature>
<dbReference type="InterPro" id="IPR050767">
    <property type="entry name" value="Sel1_AlgK"/>
</dbReference>
<dbReference type="InterPro" id="IPR006597">
    <property type="entry name" value="Sel1-like"/>
</dbReference>
<name>A0AAD4LJP6_9AGAM</name>
<evidence type="ECO:0000256" key="2">
    <source>
        <dbReference type="SAM" id="MobiDB-lite"/>
    </source>
</evidence>
<dbReference type="PANTHER" id="PTHR11102:SF147">
    <property type="entry name" value="SEL1L ADAPTOR SUBUNIT OF ERAD E3 UBIQUITIN LIGASE"/>
    <property type="match status" value="1"/>
</dbReference>
<accession>A0AAD4LJP6</accession>
<evidence type="ECO:0000256" key="4">
    <source>
        <dbReference type="SAM" id="SignalP"/>
    </source>
</evidence>